<feature type="domain" description="Flavodoxin-like" evidence="3">
    <location>
        <begin position="681"/>
        <end position="822"/>
    </location>
</feature>
<evidence type="ECO:0000313" key="5">
    <source>
        <dbReference type="Proteomes" id="UP001141327"/>
    </source>
</evidence>
<evidence type="ECO:0000259" key="2">
    <source>
        <dbReference type="PROSITE" id="PS50102"/>
    </source>
</evidence>
<dbReference type="InterPro" id="IPR036866">
    <property type="entry name" value="RibonucZ/Hydroxyglut_hydro"/>
</dbReference>
<dbReference type="InterPro" id="IPR035979">
    <property type="entry name" value="RBD_domain_sf"/>
</dbReference>
<dbReference type="Proteomes" id="UP001141327">
    <property type="component" value="Unassembled WGS sequence"/>
</dbReference>
<keyword evidence="1" id="KW-0694">RNA-binding</keyword>
<proteinExistence type="predicted"/>
<dbReference type="SUPFAM" id="SSF54928">
    <property type="entry name" value="RNA-binding domain, RBD"/>
    <property type="match status" value="1"/>
</dbReference>
<sequence length="833" mass="93241">MSVSSRFPQYLINAIFGATRTVTSFMAQPPAAGNPPEVRAPFCEMQDDRDFTALYIKGVQNIPIIDVFDKFRPFGTIHRIEPKGPFCFVTFERRVDAERAMSELNHSHLRGNELSIELSKVTAADRRAEQERRAKFGNTPGTKLFLTDYDPLRIKEGDIRHILEAYGHVTRVEMGNNQCFVTFDSMESAKAAKTALHDSPIFADGTRLRAEFSGSDMSLAGLLPPPPMFHPPGLGGPRPPLRDIPAYGPMDARPLPFQTARGRPPWRGFSDPPWTIHALRHDHLDLRFAYRPPPPTAPSHSMRALGLVYQPPPHPMRLPPPPMSMPPMPPMPPMPIPMPPSMMMMPMGPAPGRYDPGMRYRWHPELPRLRWLGKMERPQTTSVAQGQIGQQHAAMRATGPAAEICPNVYAVGVLDMFGRDFHVHTITHGTSYNSYLIEDDHIALIDPVKGSFAEHLITNIKCVLAHDPAASNDIFSRIQVVVVQHAEPDHNSGLPDVMRLCPQAEIICSGKGADTMQRHYPPELYRQWRVRVVKHGESITLGHHTLVFLETPLAHWPDSMMTYVPEKKILFSMDIFGQHFSTSSYFDDEVPQEFFMQQLKEYFTNVFPTYTRQILRAVADIEKLSNPSLTSSAVNTPWTNPVNLDKVDIICPAHGLIIRQNRELAIRAYRRLCQNVLVPKVVIIFDSMYGATERMARAIMEGVLSSAGEKVECRLLHARRDTLTDIATEASDAAVVGLGSSTLNNLILPPMAAAVNYLRGFKFGKKGTFTFGTFGWIRTAVRELEDHAKGMGWEFVGEPLSCMYSPQEEDLAGCRNLGAAAAEYARRVSSKDV</sequence>
<dbReference type="SMART" id="SM00849">
    <property type="entry name" value="Lactamase_B"/>
    <property type="match status" value="1"/>
</dbReference>
<dbReference type="PANTHER" id="PTHR43717">
    <property type="entry name" value="ANAEROBIC NITRIC OXIDE REDUCTASE FLAVORUBREDOXIN"/>
    <property type="match status" value="1"/>
</dbReference>
<dbReference type="Gene3D" id="3.40.50.360">
    <property type="match status" value="1"/>
</dbReference>
<protein>
    <submittedName>
        <fullName evidence="4">Nitric oxide reductase</fullName>
    </submittedName>
</protein>
<dbReference type="SMART" id="SM00360">
    <property type="entry name" value="RRM"/>
    <property type="match status" value="2"/>
</dbReference>
<organism evidence="4 5">
    <name type="scientific">Paratrimastix pyriformis</name>
    <dbReference type="NCBI Taxonomy" id="342808"/>
    <lineage>
        <taxon>Eukaryota</taxon>
        <taxon>Metamonada</taxon>
        <taxon>Preaxostyla</taxon>
        <taxon>Paratrimastigidae</taxon>
        <taxon>Paratrimastix</taxon>
    </lineage>
</organism>
<gene>
    <name evidence="4" type="ORF">PAPYR_1392</name>
</gene>
<dbReference type="PROSITE" id="PS50102">
    <property type="entry name" value="RRM"/>
    <property type="match status" value="2"/>
</dbReference>
<dbReference type="EMBL" id="JAPMOS010000004">
    <property type="protein sequence ID" value="KAJ4462206.1"/>
    <property type="molecule type" value="Genomic_DNA"/>
</dbReference>
<feature type="domain" description="RRM" evidence="2">
    <location>
        <begin position="52"/>
        <end position="121"/>
    </location>
</feature>
<evidence type="ECO:0000313" key="4">
    <source>
        <dbReference type="EMBL" id="KAJ4462206.1"/>
    </source>
</evidence>
<dbReference type="InterPro" id="IPR001226">
    <property type="entry name" value="Flavodoxin_CS"/>
</dbReference>
<dbReference type="PROSITE" id="PS50902">
    <property type="entry name" value="FLAVODOXIN_LIKE"/>
    <property type="match status" value="1"/>
</dbReference>
<dbReference type="Pfam" id="PF19583">
    <property type="entry name" value="ODP"/>
    <property type="match status" value="1"/>
</dbReference>
<dbReference type="PANTHER" id="PTHR43717:SF1">
    <property type="entry name" value="ANAEROBIC NITRIC OXIDE REDUCTASE FLAVORUBREDOXIN"/>
    <property type="match status" value="1"/>
</dbReference>
<dbReference type="InterPro" id="IPR045761">
    <property type="entry name" value="ODP_dom"/>
</dbReference>
<dbReference type="InterPro" id="IPR008254">
    <property type="entry name" value="Flavodoxin/NO_synth"/>
</dbReference>
<dbReference type="CDD" id="cd07709">
    <property type="entry name" value="flavodiiron_proteins_MBL-fold"/>
    <property type="match status" value="1"/>
</dbReference>
<dbReference type="Pfam" id="PF00076">
    <property type="entry name" value="RRM_1"/>
    <property type="match status" value="2"/>
</dbReference>
<name>A0ABQ8USU3_9EUKA</name>
<evidence type="ECO:0000256" key="1">
    <source>
        <dbReference type="PROSITE-ProRule" id="PRU00176"/>
    </source>
</evidence>
<dbReference type="PROSITE" id="PS00201">
    <property type="entry name" value="FLAVODOXIN"/>
    <property type="match status" value="1"/>
</dbReference>
<accession>A0ABQ8USU3</accession>
<dbReference type="Gene3D" id="3.60.15.10">
    <property type="entry name" value="Ribonuclease Z/Hydroxyacylglutathione hydrolase-like"/>
    <property type="match status" value="1"/>
</dbReference>
<dbReference type="InterPro" id="IPR000504">
    <property type="entry name" value="RRM_dom"/>
</dbReference>
<dbReference type="SUPFAM" id="SSF52218">
    <property type="entry name" value="Flavoproteins"/>
    <property type="match status" value="1"/>
</dbReference>
<evidence type="ECO:0000259" key="3">
    <source>
        <dbReference type="PROSITE" id="PS50902"/>
    </source>
</evidence>
<dbReference type="InterPro" id="IPR001279">
    <property type="entry name" value="Metallo-B-lactamas"/>
</dbReference>
<keyword evidence="5" id="KW-1185">Reference proteome</keyword>
<dbReference type="SUPFAM" id="SSF56281">
    <property type="entry name" value="Metallo-hydrolase/oxidoreductase"/>
    <property type="match status" value="1"/>
</dbReference>
<dbReference type="Gene3D" id="3.30.70.330">
    <property type="match status" value="2"/>
</dbReference>
<dbReference type="InterPro" id="IPR029039">
    <property type="entry name" value="Flavoprotein-like_sf"/>
</dbReference>
<comment type="caution">
    <text evidence="4">The sequence shown here is derived from an EMBL/GenBank/DDBJ whole genome shotgun (WGS) entry which is preliminary data.</text>
</comment>
<feature type="domain" description="RRM" evidence="2">
    <location>
        <begin position="142"/>
        <end position="215"/>
    </location>
</feature>
<dbReference type="CDD" id="cd00590">
    <property type="entry name" value="RRM_SF"/>
    <property type="match status" value="1"/>
</dbReference>
<dbReference type="Pfam" id="PF00258">
    <property type="entry name" value="Flavodoxin_1"/>
    <property type="match status" value="1"/>
</dbReference>
<reference evidence="4" key="1">
    <citation type="journal article" date="2022" name="bioRxiv">
        <title>Genomics of Preaxostyla Flagellates Illuminates Evolutionary Transitions and the Path Towards Mitochondrial Loss.</title>
        <authorList>
            <person name="Novak L.V.F."/>
            <person name="Treitli S.C."/>
            <person name="Pyrih J."/>
            <person name="Halakuc P."/>
            <person name="Pipaliya S.V."/>
            <person name="Vacek V."/>
            <person name="Brzon O."/>
            <person name="Soukal P."/>
            <person name="Eme L."/>
            <person name="Dacks J.B."/>
            <person name="Karnkowska A."/>
            <person name="Elias M."/>
            <person name="Hampl V."/>
        </authorList>
    </citation>
    <scope>NUCLEOTIDE SEQUENCE</scope>
    <source>
        <strain evidence="4">RCP-MX</strain>
    </source>
</reference>
<dbReference type="InterPro" id="IPR012677">
    <property type="entry name" value="Nucleotide-bd_a/b_plait_sf"/>
</dbReference>